<comment type="similarity">
    <text evidence="5">Belongs to the aromatic-ring hydroxylase family. TetX subfamily.</text>
</comment>
<dbReference type="InterPro" id="IPR043683">
    <property type="entry name" value="TetX_monooxygenase"/>
</dbReference>
<dbReference type="GO" id="GO:0004497">
    <property type="term" value="F:monooxygenase activity"/>
    <property type="evidence" value="ECO:0007669"/>
    <property type="project" value="UniProtKB-KW"/>
</dbReference>
<comment type="catalytic activity">
    <reaction evidence="5">
        <text>a tetracycline + NADPH + O2 + H(+) = an 11a-hydroxytetracycline + NADP(+) + H2O</text>
        <dbReference type="Rhea" id="RHEA:61444"/>
        <dbReference type="ChEBI" id="CHEBI:15377"/>
        <dbReference type="ChEBI" id="CHEBI:15378"/>
        <dbReference type="ChEBI" id="CHEBI:15379"/>
        <dbReference type="ChEBI" id="CHEBI:57783"/>
        <dbReference type="ChEBI" id="CHEBI:58349"/>
        <dbReference type="ChEBI" id="CHEBI:144644"/>
        <dbReference type="ChEBI" id="CHEBI:144645"/>
    </reaction>
</comment>
<feature type="binding site" evidence="5">
    <location>
        <position position="51"/>
    </location>
    <ligand>
        <name>FAD</name>
        <dbReference type="ChEBI" id="CHEBI:57692"/>
    </ligand>
</feature>
<sequence length="381" mass="41471">MNAAEMKLFAIVGGGPGGLTLARLLQLGGMRVKVYERDQSRNVRVQGATLDLHEASGLKALRRAGLLEKFYQAYRPGAEKLRVTDRDAHIVLDDHASGTYAGDRPEIDRGPLRDLLIDALDEGTIVWDCQFSHMEPEGAGWKLYFTNQEAVYADVVIGADGANSKIRPYVTGIAPLYSGVTIVEGNVYDAAIHAPGLNALVRGGKLFAFGDEHSLIVSSKGDGSLSFYAGMKVPENWSIASGVRFHEVASAAAWFAQTFKDWHPLFHELVSSENTSFIVRPQYHFPIDQTWKSMPNLTILGDAAHRMPPYAGEGVNMAMQDALELSEAIMASPEDLPAAFCAFEQKMLERTAEVTKITLEATAMLHSPGAISQMVTLMTGA</sequence>
<evidence type="ECO:0000256" key="3">
    <source>
        <dbReference type="ARBA" id="ARBA00023002"/>
    </source>
</evidence>
<keyword evidence="8" id="KW-1185">Reference proteome</keyword>
<dbReference type="EC" id="1.14.13.-" evidence="5"/>
<accession>A0ABX7I3Q8</accession>
<organism evidence="7 8">
    <name type="scientific">Dyadobacter sandarakinus</name>
    <dbReference type="NCBI Taxonomy" id="2747268"/>
    <lineage>
        <taxon>Bacteria</taxon>
        <taxon>Pseudomonadati</taxon>
        <taxon>Bacteroidota</taxon>
        <taxon>Cytophagia</taxon>
        <taxon>Cytophagales</taxon>
        <taxon>Spirosomataceae</taxon>
        <taxon>Dyadobacter</taxon>
    </lineage>
</organism>
<proteinExistence type="inferred from homology"/>
<keyword evidence="1 5" id="KW-0285">Flavoprotein</keyword>
<evidence type="ECO:0000256" key="2">
    <source>
        <dbReference type="ARBA" id="ARBA00022827"/>
    </source>
</evidence>
<dbReference type="InterPro" id="IPR036188">
    <property type="entry name" value="FAD/NAD-bd_sf"/>
</dbReference>
<evidence type="ECO:0000256" key="5">
    <source>
        <dbReference type="HAMAP-Rule" id="MF_00845"/>
    </source>
</evidence>
<dbReference type="Gene3D" id="3.50.50.60">
    <property type="entry name" value="FAD/NAD(P)-binding domain"/>
    <property type="match status" value="1"/>
</dbReference>
<dbReference type="PANTHER" id="PTHR46972">
    <property type="entry name" value="MONOOXYGENASE ASQM-RELATED"/>
    <property type="match status" value="1"/>
</dbReference>
<evidence type="ECO:0000313" key="8">
    <source>
        <dbReference type="Proteomes" id="UP000612680"/>
    </source>
</evidence>
<feature type="binding site" evidence="5">
    <location>
        <position position="44"/>
    </location>
    <ligand>
        <name>NADPH</name>
        <dbReference type="ChEBI" id="CHEBI:57783"/>
    </ligand>
</feature>
<evidence type="ECO:0000259" key="6">
    <source>
        <dbReference type="Pfam" id="PF01494"/>
    </source>
</evidence>
<comment type="subcellular location">
    <subcellularLocation>
        <location evidence="5">Cytoplasm</location>
    </subcellularLocation>
</comment>
<evidence type="ECO:0000313" key="7">
    <source>
        <dbReference type="EMBL" id="QRR00709.1"/>
    </source>
</evidence>
<dbReference type="SUPFAM" id="SSF51905">
    <property type="entry name" value="FAD/NAD(P)-binding domain"/>
    <property type="match status" value="1"/>
</dbReference>
<dbReference type="Pfam" id="PF01494">
    <property type="entry name" value="FAD_binding_3"/>
    <property type="match status" value="1"/>
</dbReference>
<keyword evidence="4 5" id="KW-0503">Monooxygenase</keyword>
<dbReference type="RefSeq" id="WP_204662145.1">
    <property type="nucleotide sequence ID" value="NZ_CP056775.1"/>
</dbReference>
<keyword evidence="5" id="KW-0547">Nucleotide-binding</keyword>
<dbReference type="PANTHER" id="PTHR46972:SF1">
    <property type="entry name" value="FAD DEPENDENT OXIDOREDUCTASE DOMAIN-CONTAINING PROTEIN"/>
    <property type="match status" value="1"/>
</dbReference>
<comment type="cofactor">
    <cofactor evidence="5">
        <name>FAD</name>
        <dbReference type="ChEBI" id="CHEBI:57692"/>
    </cofactor>
</comment>
<feature type="domain" description="FAD-binding" evidence="6">
    <location>
        <begin position="10"/>
        <end position="330"/>
    </location>
</feature>
<reference evidence="7 8" key="1">
    <citation type="submission" date="2020-06" db="EMBL/GenBank/DDBJ databases">
        <title>Dyadobacter sandarakinus sp. nov., isolated from the soil of the Arctic Yellow River Station.</title>
        <authorList>
            <person name="Zhang Y."/>
            <person name="Peng F."/>
        </authorList>
    </citation>
    <scope>NUCLEOTIDE SEQUENCE [LARGE SCALE GENOMIC DNA]</scope>
    <source>
        <strain evidence="7 8">Q3-56</strain>
    </source>
</reference>
<keyword evidence="2 5" id="KW-0274">FAD</keyword>
<protein>
    <recommendedName>
        <fullName evidence="5">Flavin-dependent monooxygenase</fullName>
    </recommendedName>
    <alternativeName>
        <fullName evidence="5">TetX monooxygenase</fullName>
        <shortName evidence="5">TetX</shortName>
        <ecNumber evidence="5">1.14.13.-</ecNumber>
    </alternativeName>
</protein>
<feature type="binding site" evidence="5">
    <location>
        <position position="109"/>
    </location>
    <ligand>
        <name>FAD</name>
        <dbReference type="ChEBI" id="CHEBI:57692"/>
    </ligand>
</feature>
<evidence type="ECO:0000256" key="4">
    <source>
        <dbReference type="ARBA" id="ARBA00023033"/>
    </source>
</evidence>
<dbReference type="InterPro" id="IPR002938">
    <property type="entry name" value="FAD-bd"/>
</dbReference>
<comment type="subunit">
    <text evidence="5">Monomer.</text>
</comment>
<name>A0ABX7I3Q8_9BACT</name>
<keyword evidence="3 5" id="KW-0560">Oxidoreductase</keyword>
<dbReference type="Proteomes" id="UP000612680">
    <property type="component" value="Chromosome"/>
</dbReference>
<evidence type="ECO:0000256" key="1">
    <source>
        <dbReference type="ARBA" id="ARBA00022630"/>
    </source>
</evidence>
<keyword evidence="5" id="KW-0963">Cytoplasm</keyword>
<comment type="function">
    <text evidence="5">An FAD-requiring monooxygenase active on some tetracycline antibiotic derivatives, which leads to their inactivation. Hydroxylates carbon 11a of tetracycline and some analogs.</text>
</comment>
<feature type="binding site" evidence="5">
    <location>
        <position position="302"/>
    </location>
    <ligand>
        <name>FAD</name>
        <dbReference type="ChEBI" id="CHEBI:57692"/>
    </ligand>
</feature>
<keyword evidence="5" id="KW-0521">NADP</keyword>
<gene>
    <name evidence="7" type="ORF">HWI92_07215</name>
</gene>
<dbReference type="PRINTS" id="PR00420">
    <property type="entry name" value="RNGMNOXGNASE"/>
</dbReference>
<dbReference type="HAMAP" id="MF_00845">
    <property type="entry name" value="TetX_monooxygenase"/>
    <property type="match status" value="1"/>
</dbReference>
<dbReference type="EMBL" id="CP056775">
    <property type="protein sequence ID" value="QRR00709.1"/>
    <property type="molecule type" value="Genomic_DNA"/>
</dbReference>
<comment type="domain">
    <text evidence="5">Consists of an N-terminal FAD-binding domain with a Rossman fold and a C-terminal substrate-binding domain.</text>
</comment>